<reference evidence="2 3" key="1">
    <citation type="submission" date="2024-01" db="EMBL/GenBank/DDBJ databases">
        <title>the genome sequence of strain Microbacterium schleiferi NBRC 15075.</title>
        <authorList>
            <person name="Ding Y."/>
            <person name="Zhang G."/>
        </authorList>
    </citation>
    <scope>NUCLEOTIDE SEQUENCE [LARGE SCALE GENOMIC DNA]</scope>
    <source>
        <strain evidence="2 3">NBRC 15075</strain>
    </source>
</reference>
<proteinExistence type="predicted"/>
<comment type="caution">
    <text evidence="2">The sequence shown here is derived from an EMBL/GenBank/DDBJ whole genome shotgun (WGS) entry which is preliminary data.</text>
</comment>
<gene>
    <name evidence="2" type="ORF">V2V91_11815</name>
</gene>
<evidence type="ECO:0000313" key="3">
    <source>
        <dbReference type="Proteomes" id="UP001351900"/>
    </source>
</evidence>
<dbReference type="RefSeq" id="WP_300591852.1">
    <property type="nucleotide sequence ID" value="NZ_JAZHOV010000006.1"/>
</dbReference>
<dbReference type="Gene3D" id="3.40.710.10">
    <property type="entry name" value="DD-peptidase/beta-lactamase superfamily"/>
    <property type="match status" value="1"/>
</dbReference>
<dbReference type="Pfam" id="PF13354">
    <property type="entry name" value="Beta-lactamase2"/>
    <property type="match status" value="1"/>
</dbReference>
<organism evidence="2 3">
    <name type="scientific">Microbacterium schleiferi</name>
    <dbReference type="NCBI Taxonomy" id="69362"/>
    <lineage>
        <taxon>Bacteria</taxon>
        <taxon>Bacillati</taxon>
        <taxon>Actinomycetota</taxon>
        <taxon>Actinomycetes</taxon>
        <taxon>Micrococcales</taxon>
        <taxon>Microbacteriaceae</taxon>
        <taxon>Microbacterium</taxon>
    </lineage>
</organism>
<accession>A0ABU7V8F8</accession>
<dbReference type="EMBL" id="JAZHOV010000006">
    <property type="protein sequence ID" value="MEF2255813.1"/>
    <property type="molecule type" value="Genomic_DNA"/>
</dbReference>
<dbReference type="Proteomes" id="UP001351900">
    <property type="component" value="Unassembled WGS sequence"/>
</dbReference>
<dbReference type="SUPFAM" id="SSF56601">
    <property type="entry name" value="beta-lactamase/transpeptidase-like"/>
    <property type="match status" value="1"/>
</dbReference>
<dbReference type="GO" id="GO:0016787">
    <property type="term" value="F:hydrolase activity"/>
    <property type="evidence" value="ECO:0007669"/>
    <property type="project" value="UniProtKB-KW"/>
</dbReference>
<dbReference type="InterPro" id="IPR045155">
    <property type="entry name" value="Beta-lactam_cat"/>
</dbReference>
<sequence length="253" mass="26539">MCVTDLDRGKDLVLGDAFVTLPVAQLGVIPLLIQVSAAMESGKVDAAASVARQPLVDGSSAGLWRHFAAVDLKPVDLAVLTAAAADPLATNALIDLVGLDPVRERIEHLGLTRTALLDRVREDRGPDDAPHFALSTTRDLTTMFSALMNGRAVSATVSAQVIGWLALNADLGLAAGATGLDPLAHAGTGKELLLVNKTGRDRGIRAEAGVLAGPRAGVAYAMIVQFTEHTPLDRLRVQDAFRVFGADLMESVH</sequence>
<protein>
    <submittedName>
        <fullName evidence="2">Serine hydrolase</fullName>
    </submittedName>
</protein>
<keyword evidence="3" id="KW-1185">Reference proteome</keyword>
<feature type="domain" description="Beta-lactamase class A catalytic" evidence="1">
    <location>
        <begin position="2"/>
        <end position="224"/>
    </location>
</feature>
<evidence type="ECO:0000259" key="1">
    <source>
        <dbReference type="Pfam" id="PF13354"/>
    </source>
</evidence>
<name>A0ABU7V8F8_9MICO</name>
<keyword evidence="2" id="KW-0378">Hydrolase</keyword>
<evidence type="ECO:0000313" key="2">
    <source>
        <dbReference type="EMBL" id="MEF2255813.1"/>
    </source>
</evidence>
<dbReference type="InterPro" id="IPR012338">
    <property type="entry name" value="Beta-lactam/transpept-like"/>
</dbReference>